<evidence type="ECO:0000313" key="2">
    <source>
        <dbReference type="Proteomes" id="UP000525923"/>
    </source>
</evidence>
<comment type="caution">
    <text evidence="1">The sequence shown here is derived from an EMBL/GenBank/DDBJ whole genome shotgun (WGS) entry which is preliminary data.</text>
</comment>
<dbReference type="NCBIfam" id="NF005807">
    <property type="entry name" value="PRK07667.1"/>
    <property type="match status" value="1"/>
</dbReference>
<accession>A0A7W8FU09</accession>
<dbReference type="RefSeq" id="WP_241666075.1">
    <property type="nucleotide sequence ID" value="NZ_JACHHE010000005.1"/>
</dbReference>
<name>A0A7W8FU09_9BACL</name>
<dbReference type="EMBL" id="JACHHE010000005">
    <property type="protein sequence ID" value="MBB5180626.1"/>
    <property type="molecule type" value="Genomic_DNA"/>
</dbReference>
<keyword evidence="1" id="KW-0418">Kinase</keyword>
<sequence>MEQRLKMAFDAIQQSDKQERFVLGIDGLSRSGKTTLANAVANQAKAMGMAVSLFHIDDFIVERKKRYGTGSAEWREYYELQWPVDILAETFFSKLKTAQQVELAFYEAKLDICRTAIIQLPQQGLILIEGVFLQRGEWRCYFDKVLYLACPRENRFLREAKEVRENLGKMERRYWKAESYYEETVQPETLADWVLECTAEGQGKK</sequence>
<dbReference type="Proteomes" id="UP000525923">
    <property type="component" value="Unassembled WGS sequence"/>
</dbReference>
<dbReference type="InterPro" id="IPR027417">
    <property type="entry name" value="P-loop_NTPase"/>
</dbReference>
<dbReference type="SUPFAM" id="SSF52540">
    <property type="entry name" value="P-loop containing nucleoside triphosphate hydrolases"/>
    <property type="match status" value="1"/>
</dbReference>
<dbReference type="Gene3D" id="3.40.50.300">
    <property type="entry name" value="P-loop containing nucleotide triphosphate hydrolases"/>
    <property type="match status" value="1"/>
</dbReference>
<keyword evidence="1" id="KW-0808">Transferase</keyword>
<dbReference type="EC" id="2.7.1.48" evidence="1"/>
<proteinExistence type="predicted"/>
<dbReference type="GO" id="GO:0004849">
    <property type="term" value="F:uridine kinase activity"/>
    <property type="evidence" value="ECO:0007669"/>
    <property type="project" value="UniProtKB-EC"/>
</dbReference>
<keyword evidence="2" id="KW-1185">Reference proteome</keyword>
<dbReference type="AlphaFoldDB" id="A0A7W8FU09"/>
<gene>
    <name evidence="1" type="ORF">HNQ44_002055</name>
</gene>
<organism evidence="1 2">
    <name type="scientific">Planococcus koreensis</name>
    <dbReference type="NCBI Taxonomy" id="112331"/>
    <lineage>
        <taxon>Bacteria</taxon>
        <taxon>Bacillati</taxon>
        <taxon>Bacillota</taxon>
        <taxon>Bacilli</taxon>
        <taxon>Bacillales</taxon>
        <taxon>Caryophanaceae</taxon>
        <taxon>Planococcus</taxon>
    </lineage>
</organism>
<reference evidence="1 2" key="1">
    <citation type="submission" date="2020-08" db="EMBL/GenBank/DDBJ databases">
        <title>Genomic Encyclopedia of Type Strains, Phase IV (KMG-IV): sequencing the most valuable type-strain genomes for metagenomic binning, comparative biology and taxonomic classification.</title>
        <authorList>
            <person name="Goeker M."/>
        </authorList>
    </citation>
    <scope>NUCLEOTIDE SEQUENCE [LARGE SCALE GENOMIC DNA]</scope>
    <source>
        <strain evidence="1 2">DSM 15895</strain>
    </source>
</reference>
<evidence type="ECO:0000313" key="1">
    <source>
        <dbReference type="EMBL" id="MBB5180626.1"/>
    </source>
</evidence>
<protein>
    <submittedName>
        <fullName evidence="1">Uridine kinase</fullName>
        <ecNumber evidence="1">2.7.1.48</ecNumber>
    </submittedName>
</protein>